<dbReference type="AlphaFoldDB" id="A0A0C2CUG5"/>
<evidence type="ECO:0000313" key="3">
    <source>
        <dbReference type="Proteomes" id="UP000054047"/>
    </source>
</evidence>
<evidence type="ECO:0000259" key="1">
    <source>
        <dbReference type="Pfam" id="PF00188"/>
    </source>
</evidence>
<reference evidence="2 3" key="1">
    <citation type="submission" date="2013-12" db="EMBL/GenBank/DDBJ databases">
        <title>Draft genome of the parsitic nematode Ancylostoma duodenale.</title>
        <authorList>
            <person name="Mitreva M."/>
        </authorList>
    </citation>
    <scope>NUCLEOTIDE SEQUENCE [LARGE SCALE GENOMIC DNA]</scope>
    <source>
        <strain evidence="2 3">Zhejiang</strain>
    </source>
</reference>
<dbReference type="Pfam" id="PF00188">
    <property type="entry name" value="CAP"/>
    <property type="match status" value="1"/>
</dbReference>
<gene>
    <name evidence="2" type="ORF">ANCDUO_16422</name>
</gene>
<dbReference type="Proteomes" id="UP000054047">
    <property type="component" value="Unassembled WGS sequence"/>
</dbReference>
<protein>
    <recommendedName>
        <fullName evidence="1">SCP domain-containing protein</fullName>
    </recommendedName>
</protein>
<dbReference type="EMBL" id="KN741182">
    <property type="protein sequence ID" value="KIH53452.1"/>
    <property type="molecule type" value="Genomic_DNA"/>
</dbReference>
<dbReference type="Gene3D" id="3.40.33.10">
    <property type="entry name" value="CAP"/>
    <property type="match status" value="1"/>
</dbReference>
<accession>A0A0C2CUG5</accession>
<evidence type="ECO:0000313" key="2">
    <source>
        <dbReference type="EMBL" id="KIH53452.1"/>
    </source>
</evidence>
<dbReference type="InterPro" id="IPR035940">
    <property type="entry name" value="CAP_sf"/>
</dbReference>
<organism evidence="2 3">
    <name type="scientific">Ancylostoma duodenale</name>
    <dbReference type="NCBI Taxonomy" id="51022"/>
    <lineage>
        <taxon>Eukaryota</taxon>
        <taxon>Metazoa</taxon>
        <taxon>Ecdysozoa</taxon>
        <taxon>Nematoda</taxon>
        <taxon>Chromadorea</taxon>
        <taxon>Rhabditida</taxon>
        <taxon>Rhabditina</taxon>
        <taxon>Rhabditomorpha</taxon>
        <taxon>Strongyloidea</taxon>
        <taxon>Ancylostomatidae</taxon>
        <taxon>Ancylostomatinae</taxon>
        <taxon>Ancylostoma</taxon>
    </lineage>
</organism>
<dbReference type="OrthoDB" id="5874910at2759"/>
<dbReference type="SUPFAM" id="SSF55797">
    <property type="entry name" value="PR-1-like"/>
    <property type="match status" value="1"/>
</dbReference>
<keyword evidence="3" id="KW-1185">Reference proteome</keyword>
<name>A0A0C2CUG5_9BILA</name>
<sequence length="195" mass="21849">MHQLALAADIPERSKYDDGMTDDLQTIAIDMHNYYRRLVASGWGKDKVGYAPRANAMLGLKYLCGDPTNPINIGKDTREFIDKCPKDAPQPTAAYSLNYFYKETYKLSREELLKEAITKWANEASVAGVGKENLYKPDAGFNDYANVRLNSHRLSRSPNTVYASQMMQDIVTQVTCAVKICQDTGKSAVACQYNK</sequence>
<feature type="domain" description="SCP" evidence="1">
    <location>
        <begin position="30"/>
        <end position="193"/>
    </location>
</feature>
<dbReference type="CDD" id="cd05380">
    <property type="entry name" value="CAP_euk"/>
    <property type="match status" value="1"/>
</dbReference>
<proteinExistence type="predicted"/>
<dbReference type="InterPro" id="IPR014044">
    <property type="entry name" value="CAP_dom"/>
</dbReference>